<organism evidence="1 2">
    <name type="scientific">Psophocarpus tetragonolobus</name>
    <name type="common">Winged bean</name>
    <name type="synonym">Dolichos tetragonolobus</name>
    <dbReference type="NCBI Taxonomy" id="3891"/>
    <lineage>
        <taxon>Eukaryota</taxon>
        <taxon>Viridiplantae</taxon>
        <taxon>Streptophyta</taxon>
        <taxon>Embryophyta</taxon>
        <taxon>Tracheophyta</taxon>
        <taxon>Spermatophyta</taxon>
        <taxon>Magnoliopsida</taxon>
        <taxon>eudicotyledons</taxon>
        <taxon>Gunneridae</taxon>
        <taxon>Pentapetalae</taxon>
        <taxon>rosids</taxon>
        <taxon>fabids</taxon>
        <taxon>Fabales</taxon>
        <taxon>Fabaceae</taxon>
        <taxon>Papilionoideae</taxon>
        <taxon>50 kb inversion clade</taxon>
        <taxon>NPAAA clade</taxon>
        <taxon>indigoferoid/millettioid clade</taxon>
        <taxon>Phaseoleae</taxon>
        <taxon>Psophocarpus</taxon>
    </lineage>
</organism>
<comment type="caution">
    <text evidence="1">The sequence shown here is derived from an EMBL/GenBank/DDBJ whole genome shotgun (WGS) entry which is preliminary data.</text>
</comment>
<dbReference type="EMBL" id="JAYMYS010000002">
    <property type="protein sequence ID" value="KAK7406535.1"/>
    <property type="molecule type" value="Genomic_DNA"/>
</dbReference>
<gene>
    <name evidence="1" type="ORF">VNO78_08162</name>
</gene>
<keyword evidence="2" id="KW-1185">Reference proteome</keyword>
<proteinExistence type="predicted"/>
<name>A0AAN9SXD0_PSOTE</name>
<reference evidence="1 2" key="1">
    <citation type="submission" date="2024-01" db="EMBL/GenBank/DDBJ databases">
        <title>The genomes of 5 underutilized Papilionoideae crops provide insights into root nodulation and disease resistanc.</title>
        <authorList>
            <person name="Jiang F."/>
        </authorList>
    </citation>
    <scope>NUCLEOTIDE SEQUENCE [LARGE SCALE GENOMIC DNA]</scope>
    <source>
        <strain evidence="1">DUOXIRENSHENG_FW03</strain>
        <tissue evidence="1">Leaves</tissue>
    </source>
</reference>
<sequence length="126" mass="14462">MYIVFNVSTTHEFFFVFVAMRGYYYHGEFMLGLGDARVVPLMLSCFRVAGHYKQTLSSVQEETLPLCILDLANLHLISTFMIKEFRHDSLLKFGSSFSDSTNNGTAFFKAPHSQQTVIERSCLMRQ</sequence>
<dbReference type="AlphaFoldDB" id="A0AAN9SXD0"/>
<protein>
    <submittedName>
        <fullName evidence="1">Uncharacterized protein</fullName>
    </submittedName>
</protein>
<accession>A0AAN9SXD0</accession>
<evidence type="ECO:0000313" key="1">
    <source>
        <dbReference type="EMBL" id="KAK7406535.1"/>
    </source>
</evidence>
<dbReference type="Proteomes" id="UP001386955">
    <property type="component" value="Unassembled WGS sequence"/>
</dbReference>
<evidence type="ECO:0000313" key="2">
    <source>
        <dbReference type="Proteomes" id="UP001386955"/>
    </source>
</evidence>